<dbReference type="PROSITE" id="PS51837">
    <property type="entry name" value="LITAF"/>
    <property type="match status" value="1"/>
</dbReference>
<dbReference type="PANTHER" id="PTHR12086:SF9">
    <property type="entry name" value="EF-HAND DOMAIN-CONTAINING PROTEIN 1"/>
    <property type="match status" value="1"/>
</dbReference>
<organism evidence="13 15">
    <name type="scientific">Perkinsus olseni</name>
    <name type="common">Perkinsus atlanticus</name>
    <dbReference type="NCBI Taxonomy" id="32597"/>
    <lineage>
        <taxon>Eukaryota</taxon>
        <taxon>Sar</taxon>
        <taxon>Alveolata</taxon>
        <taxon>Perkinsozoa</taxon>
        <taxon>Perkinsea</taxon>
        <taxon>Perkinsida</taxon>
        <taxon>Perkinsidae</taxon>
        <taxon>Perkinsus</taxon>
    </lineage>
</organism>
<dbReference type="Gene3D" id="1.10.238.10">
    <property type="entry name" value="EF-hand"/>
    <property type="match status" value="1"/>
</dbReference>
<feature type="region of interest" description="Disordered" evidence="9">
    <location>
        <begin position="1"/>
        <end position="106"/>
    </location>
</feature>
<evidence type="ECO:0000313" key="15">
    <source>
        <dbReference type="Proteomes" id="UP000570595"/>
    </source>
</evidence>
<dbReference type="Pfam" id="PF06565">
    <property type="entry name" value="DM10_dom"/>
    <property type="match status" value="3"/>
</dbReference>
<reference evidence="15 16" key="1">
    <citation type="submission" date="2020-04" db="EMBL/GenBank/DDBJ databases">
        <title>Perkinsus olseni comparative genomics.</title>
        <authorList>
            <person name="Bogema D.R."/>
        </authorList>
    </citation>
    <scope>NUCLEOTIDE SEQUENCE [LARGE SCALE GENOMIC DNA]</scope>
    <source>
        <strain evidence="13">ATCC PRA-179</strain>
        <strain evidence="14">ATCC PRA-31</strain>
    </source>
</reference>
<evidence type="ECO:0000259" key="12">
    <source>
        <dbReference type="PROSITE" id="PS51837"/>
    </source>
</evidence>
<dbReference type="GO" id="GO:0072686">
    <property type="term" value="C:mitotic spindle"/>
    <property type="evidence" value="ECO:0007669"/>
    <property type="project" value="TreeGrafter"/>
</dbReference>
<dbReference type="InterPro" id="IPR002048">
    <property type="entry name" value="EF_hand_dom"/>
</dbReference>
<dbReference type="OrthoDB" id="10255210at2759"/>
<evidence type="ECO:0000256" key="9">
    <source>
        <dbReference type="SAM" id="MobiDB-lite"/>
    </source>
</evidence>
<evidence type="ECO:0000256" key="8">
    <source>
        <dbReference type="ARBA" id="ARBA00023273"/>
    </source>
</evidence>
<evidence type="ECO:0000259" key="11">
    <source>
        <dbReference type="PROSITE" id="PS51336"/>
    </source>
</evidence>
<dbReference type="SMART" id="SM00676">
    <property type="entry name" value="DM10"/>
    <property type="match status" value="3"/>
</dbReference>
<comment type="subcellular location">
    <subcellularLocation>
        <location evidence="1">Cytoplasm</location>
        <location evidence="1">Cytoskeleton</location>
        <location evidence="1">Flagellum axoneme</location>
    </subcellularLocation>
</comment>
<dbReference type="GO" id="GO:0060285">
    <property type="term" value="P:cilium-dependent cell motility"/>
    <property type="evidence" value="ECO:0007669"/>
    <property type="project" value="TreeGrafter"/>
</dbReference>
<evidence type="ECO:0000256" key="4">
    <source>
        <dbReference type="ARBA" id="ARBA00022837"/>
    </source>
</evidence>
<accession>A0A7J6M9U7</accession>
<dbReference type="GO" id="GO:0043014">
    <property type="term" value="F:alpha-tubulin binding"/>
    <property type="evidence" value="ECO:0007669"/>
    <property type="project" value="TreeGrafter"/>
</dbReference>
<dbReference type="InterPro" id="IPR006602">
    <property type="entry name" value="DM10_dom"/>
</dbReference>
<proteinExistence type="predicted"/>
<feature type="domain" description="DM10" evidence="11">
    <location>
        <begin position="318"/>
        <end position="423"/>
    </location>
</feature>
<gene>
    <name evidence="13" type="primary">EFHC2_2</name>
    <name evidence="14" type="ORF">FOL46_007803</name>
    <name evidence="13" type="ORF">FOZ61_006701</name>
</gene>
<dbReference type="Gene3D" id="2.30.29.170">
    <property type="match status" value="3"/>
</dbReference>
<dbReference type="Proteomes" id="UP000572268">
    <property type="component" value="Unassembled WGS sequence"/>
</dbReference>
<keyword evidence="3" id="KW-0677">Repeat</keyword>
<dbReference type="GO" id="GO:0005509">
    <property type="term" value="F:calcium ion binding"/>
    <property type="evidence" value="ECO:0007669"/>
    <property type="project" value="InterPro"/>
</dbReference>
<dbReference type="InterPro" id="IPR040193">
    <property type="entry name" value="EFHC1/EFHC2/EFHB"/>
</dbReference>
<dbReference type="CDD" id="cd00051">
    <property type="entry name" value="EFh"/>
    <property type="match status" value="1"/>
</dbReference>
<evidence type="ECO:0000256" key="1">
    <source>
        <dbReference type="ARBA" id="ARBA00004611"/>
    </source>
</evidence>
<dbReference type="InterPro" id="IPR006629">
    <property type="entry name" value="LITAF"/>
</dbReference>
<keyword evidence="4" id="KW-0106">Calcium</keyword>
<feature type="domain" description="DM10" evidence="11">
    <location>
        <begin position="651"/>
        <end position="751"/>
    </location>
</feature>
<name>A0A7J6M9U7_PEROL</name>
<evidence type="ECO:0000256" key="6">
    <source>
        <dbReference type="ARBA" id="ARBA00023069"/>
    </source>
</evidence>
<dbReference type="SMART" id="SM00714">
    <property type="entry name" value="LITAF"/>
    <property type="match status" value="1"/>
</dbReference>
<dbReference type="PROSITE" id="PS00018">
    <property type="entry name" value="EF_HAND_1"/>
    <property type="match status" value="2"/>
</dbReference>
<feature type="compositionally biased region" description="Basic residues" evidence="9">
    <location>
        <begin position="16"/>
        <end position="26"/>
    </location>
</feature>
<dbReference type="SMART" id="SM00054">
    <property type="entry name" value="EFh"/>
    <property type="match status" value="2"/>
</dbReference>
<feature type="compositionally biased region" description="Basic and acidic residues" evidence="9">
    <location>
        <begin position="30"/>
        <end position="42"/>
    </location>
</feature>
<feature type="domain" description="EF-hand" evidence="10">
    <location>
        <begin position="789"/>
        <end position="824"/>
    </location>
</feature>
<dbReference type="GO" id="GO:0005930">
    <property type="term" value="C:axoneme"/>
    <property type="evidence" value="ECO:0007669"/>
    <property type="project" value="TreeGrafter"/>
</dbReference>
<dbReference type="Pfam" id="PF13499">
    <property type="entry name" value="EF-hand_7"/>
    <property type="match status" value="1"/>
</dbReference>
<protein>
    <submittedName>
        <fullName evidence="13">EF-hand domain (C-terminal) containing</fullName>
    </submittedName>
</protein>
<dbReference type="SUPFAM" id="SSF47473">
    <property type="entry name" value="EF-hand"/>
    <property type="match status" value="1"/>
</dbReference>
<evidence type="ECO:0000313" key="16">
    <source>
        <dbReference type="Proteomes" id="UP000572268"/>
    </source>
</evidence>
<evidence type="ECO:0000313" key="13">
    <source>
        <dbReference type="EMBL" id="KAF4668299.1"/>
    </source>
</evidence>
<keyword evidence="8" id="KW-0966">Cell projection</keyword>
<dbReference type="PANTHER" id="PTHR12086">
    <property type="entry name" value="EF-HAND DOMAIN C-TERMINAL CONTAINING PROTEIN"/>
    <property type="match status" value="1"/>
</dbReference>
<evidence type="ECO:0000259" key="10">
    <source>
        <dbReference type="PROSITE" id="PS50222"/>
    </source>
</evidence>
<dbReference type="InterPro" id="IPR011992">
    <property type="entry name" value="EF-hand-dom_pair"/>
</dbReference>
<dbReference type="PROSITE" id="PS50222">
    <property type="entry name" value="EF_HAND_2"/>
    <property type="match status" value="2"/>
</dbReference>
<dbReference type="GO" id="GO:0000281">
    <property type="term" value="P:mitotic cytokinesis"/>
    <property type="evidence" value="ECO:0007669"/>
    <property type="project" value="TreeGrafter"/>
</dbReference>
<evidence type="ECO:0000256" key="5">
    <source>
        <dbReference type="ARBA" id="ARBA00022846"/>
    </source>
</evidence>
<evidence type="ECO:0000256" key="3">
    <source>
        <dbReference type="ARBA" id="ARBA00022737"/>
    </source>
</evidence>
<dbReference type="FunFam" id="2.30.29.170:FF:000004">
    <property type="entry name" value="EF-hand domain containing 2"/>
    <property type="match status" value="1"/>
</dbReference>
<dbReference type="AlphaFoldDB" id="A0A7J6M9U7"/>
<keyword evidence="6" id="KW-0969">Cilium</keyword>
<dbReference type="GO" id="GO:0007052">
    <property type="term" value="P:mitotic spindle organization"/>
    <property type="evidence" value="ECO:0007669"/>
    <property type="project" value="TreeGrafter"/>
</dbReference>
<dbReference type="PROSITE" id="PS51336">
    <property type="entry name" value="DM10"/>
    <property type="match status" value="3"/>
</dbReference>
<dbReference type="InterPro" id="IPR018247">
    <property type="entry name" value="EF_Hand_1_Ca_BS"/>
</dbReference>
<comment type="caution">
    <text evidence="13">The sequence shown here is derived from an EMBL/GenBank/DDBJ whole genome shotgun (WGS) entry which is preliminary data.</text>
</comment>
<keyword evidence="2" id="KW-0963">Cytoplasm</keyword>
<dbReference type="Pfam" id="PF10601">
    <property type="entry name" value="zf-LITAF-like"/>
    <property type="match status" value="1"/>
</dbReference>
<feature type="domain" description="LITAF" evidence="12">
    <location>
        <begin position="166"/>
        <end position="248"/>
    </location>
</feature>
<dbReference type="EMBL" id="JABAHT010000039">
    <property type="protein sequence ID" value="KAF4668299.1"/>
    <property type="molecule type" value="Genomic_DNA"/>
</dbReference>
<dbReference type="EMBL" id="JABANN010000058">
    <property type="protein sequence ID" value="KAF4673097.1"/>
    <property type="molecule type" value="Genomic_DNA"/>
</dbReference>
<keyword evidence="5" id="KW-0282">Flagellum</keyword>
<evidence type="ECO:0000256" key="7">
    <source>
        <dbReference type="ARBA" id="ARBA00023212"/>
    </source>
</evidence>
<sequence>METREKESAPANSSKGRYRRRSKRRQQAQQREEATESRESLSDHSPAAAADIAAPNPWQDIVDEPEAALPDRQGEREEEEALGGAAEVVHPAESPSDTPPERADEKGLRVQLEGLVPPDFNPHSDDEVIEMNDETAKRPASGGHPDGEDVRLLLVDTDGYDAVYGATKEDTFPRPEPGHQPFDLKCPVCGYSGPTVVTHDRSCGTYICMAILLVLFFPVCLLPLCCDSCQEATHRCENCEAFVQRANHHVHQTWGFNNGQRIENSISNRERPKLVEVPRAPEGWRDGEALPKSTTRDVFIAPNGVGDTEQLPAWDALDRHVLRFFGYYKEAVVESNLENYRVRPCILYYYLEDDTMHVSEPREDNSGLNQGNLLKRHRIPKSDGGGFVVAQDLRVGEGIKVYGRVIQITAVDGFTRSYYENVLKCEQAPNTEVPEDTFAQTKKEAKIAGAAMPRSYEKVYREAMLGGGLANERLGQFLDKDRKVCRFYAVMDDLSTEQYERRPFTIFYFLSDDTIEIREQYPLNCGRDNFPIFFKRGRVAKDSMPVLGPSDPLPSPDVYYKVDDLYVGQTIRLVNNDLFIYDADAFTREYFKSIGIELAPKRDVRLPEKIVPRPPTPPYTGYGSWDDSMGSVLNLVPKVPKKDMQKLLINEGKVLRFLAAFSNPEPEDVSRRFVFNYHLFDDALSIHEPPQRNLGIVTGKFLEKGIHLNEATGRLMSPLDLIPGKIAVVFNHSFIMTGCDDYTRKYFAKVYPDVKLEQNGGDNSTGALVPDEESDLTTILPKLREALLQQFPLVRDVFRRLDRDHNGVLTLDEVREVLANYGFQLTEGDALAIMRAFDTNKDGHISYNEFCDAVLEPDYKGYEGEAQPKKSSLVKEDKDYAAAAACRSVEAAETAKIRRAVREVGDVFYKHPSMSHRIIKELSKVSDNQRTDTGQIRLALLRLGFPFDQEEIDRCVCFVMTPESDEPIDLDRVKFVDFVKAIVATYHDHNAPR</sequence>
<evidence type="ECO:0000256" key="2">
    <source>
        <dbReference type="ARBA" id="ARBA00022490"/>
    </source>
</evidence>
<feature type="domain" description="DM10" evidence="11">
    <location>
        <begin position="481"/>
        <end position="595"/>
    </location>
</feature>
<dbReference type="Proteomes" id="UP000570595">
    <property type="component" value="Unassembled WGS sequence"/>
</dbReference>
<keyword evidence="7" id="KW-0206">Cytoskeleton</keyword>
<evidence type="ECO:0000313" key="14">
    <source>
        <dbReference type="EMBL" id="KAF4673097.1"/>
    </source>
</evidence>
<feature type="domain" description="EF-hand" evidence="10">
    <location>
        <begin position="825"/>
        <end position="860"/>
    </location>
</feature>